<dbReference type="RefSeq" id="WP_155192954.1">
    <property type="nucleotide sequence ID" value="NZ_BAAAEA010000002.1"/>
</dbReference>
<evidence type="ECO:0008006" key="4">
    <source>
        <dbReference type="Google" id="ProtNLM"/>
    </source>
</evidence>
<accession>A0ABY1P4R9</accession>
<dbReference type="Proteomes" id="UP001157914">
    <property type="component" value="Unassembled WGS sequence"/>
</dbReference>
<feature type="transmembrane region" description="Helical" evidence="1">
    <location>
        <begin position="42"/>
        <end position="65"/>
    </location>
</feature>
<feature type="transmembrane region" description="Helical" evidence="1">
    <location>
        <begin position="137"/>
        <end position="157"/>
    </location>
</feature>
<sequence length="245" mass="25890">MFMLFLDIYVRSLATVLPVFAVLAAALAASRMSLSWRETAPALIVLGLLFGVWHGLTVYLLSPGFLGGSGAILPAGYLAAFLISGPLLLVLMGRATRLGRNILAGADQRILIGFQIPRVIGFVFLVGWAAGDIPWQFALPAGVGDVWAGIAALQAFNALQAGSANAERLVWRANIIGLLDFAVAVGTGIATSAGPLQVLAFSEPNIANQYPLALFPLFFVPIFLAAHVFSILRLSRRGHPETAPA</sequence>
<feature type="transmembrane region" description="Helical" evidence="1">
    <location>
        <begin position="12"/>
        <end position="30"/>
    </location>
</feature>
<evidence type="ECO:0000313" key="2">
    <source>
        <dbReference type="EMBL" id="SMP26255.1"/>
    </source>
</evidence>
<feature type="transmembrane region" description="Helical" evidence="1">
    <location>
        <begin position="210"/>
        <end position="232"/>
    </location>
</feature>
<feature type="transmembrane region" description="Helical" evidence="1">
    <location>
        <begin position="111"/>
        <end position="131"/>
    </location>
</feature>
<proteinExistence type="predicted"/>
<feature type="transmembrane region" description="Helical" evidence="1">
    <location>
        <begin position="71"/>
        <end position="91"/>
    </location>
</feature>
<dbReference type="EMBL" id="FXTT01000003">
    <property type="protein sequence ID" value="SMP26255.1"/>
    <property type="molecule type" value="Genomic_DNA"/>
</dbReference>
<keyword evidence="1" id="KW-0812">Transmembrane</keyword>
<keyword evidence="1" id="KW-1133">Transmembrane helix</keyword>
<reference evidence="2 3" key="1">
    <citation type="submission" date="2017-05" db="EMBL/GenBank/DDBJ databases">
        <authorList>
            <person name="Varghese N."/>
            <person name="Submissions S."/>
        </authorList>
    </citation>
    <scope>NUCLEOTIDE SEQUENCE [LARGE SCALE GENOMIC DNA]</scope>
    <source>
        <strain evidence="2 3">DSM 15949</strain>
    </source>
</reference>
<protein>
    <recommendedName>
        <fullName evidence="4">MFS transporter</fullName>
    </recommendedName>
</protein>
<comment type="caution">
    <text evidence="2">The sequence shown here is derived from an EMBL/GenBank/DDBJ whole genome shotgun (WGS) entry which is preliminary data.</text>
</comment>
<evidence type="ECO:0000313" key="3">
    <source>
        <dbReference type="Proteomes" id="UP001157914"/>
    </source>
</evidence>
<evidence type="ECO:0000256" key="1">
    <source>
        <dbReference type="SAM" id="Phobius"/>
    </source>
</evidence>
<feature type="transmembrane region" description="Helical" evidence="1">
    <location>
        <begin position="169"/>
        <end position="190"/>
    </location>
</feature>
<keyword evidence="1" id="KW-0472">Membrane</keyword>
<name>A0ABY1P4R9_9HYPH</name>
<keyword evidence="3" id="KW-1185">Reference proteome</keyword>
<organism evidence="2 3">
    <name type="scientific">Roseibium denhamense</name>
    <dbReference type="NCBI Taxonomy" id="76305"/>
    <lineage>
        <taxon>Bacteria</taxon>
        <taxon>Pseudomonadati</taxon>
        <taxon>Pseudomonadota</taxon>
        <taxon>Alphaproteobacteria</taxon>
        <taxon>Hyphomicrobiales</taxon>
        <taxon>Stappiaceae</taxon>
        <taxon>Roseibium</taxon>
    </lineage>
</organism>
<gene>
    <name evidence="2" type="ORF">SAMN06265374_2699</name>
</gene>